<protein>
    <submittedName>
        <fullName evidence="1">Uncharacterized protein</fullName>
    </submittedName>
</protein>
<accession>A0ACC2HES5</accession>
<gene>
    <name evidence="1" type="ORF">DPEC_G00041060</name>
</gene>
<keyword evidence="2" id="KW-1185">Reference proteome</keyword>
<reference evidence="1" key="1">
    <citation type="submission" date="2021-05" db="EMBL/GenBank/DDBJ databases">
        <authorList>
            <person name="Pan Q."/>
            <person name="Jouanno E."/>
            <person name="Zahm M."/>
            <person name="Klopp C."/>
            <person name="Cabau C."/>
            <person name="Louis A."/>
            <person name="Berthelot C."/>
            <person name="Parey E."/>
            <person name="Roest Crollius H."/>
            <person name="Montfort J."/>
            <person name="Robinson-Rechavi M."/>
            <person name="Bouchez O."/>
            <person name="Lampietro C."/>
            <person name="Lopez Roques C."/>
            <person name="Donnadieu C."/>
            <person name="Postlethwait J."/>
            <person name="Bobe J."/>
            <person name="Dillon D."/>
            <person name="Chandos A."/>
            <person name="von Hippel F."/>
            <person name="Guiguen Y."/>
        </authorList>
    </citation>
    <scope>NUCLEOTIDE SEQUENCE</scope>
    <source>
        <strain evidence="1">YG-Jan2019</strain>
    </source>
</reference>
<evidence type="ECO:0000313" key="1">
    <source>
        <dbReference type="EMBL" id="KAJ8014518.1"/>
    </source>
</evidence>
<organism evidence="1 2">
    <name type="scientific">Dallia pectoralis</name>
    <name type="common">Alaska blackfish</name>
    <dbReference type="NCBI Taxonomy" id="75939"/>
    <lineage>
        <taxon>Eukaryota</taxon>
        <taxon>Metazoa</taxon>
        <taxon>Chordata</taxon>
        <taxon>Craniata</taxon>
        <taxon>Vertebrata</taxon>
        <taxon>Euteleostomi</taxon>
        <taxon>Actinopterygii</taxon>
        <taxon>Neopterygii</taxon>
        <taxon>Teleostei</taxon>
        <taxon>Protacanthopterygii</taxon>
        <taxon>Esociformes</taxon>
        <taxon>Umbridae</taxon>
        <taxon>Dallia</taxon>
    </lineage>
</organism>
<proteinExistence type="predicted"/>
<name>A0ACC2HES5_DALPE</name>
<sequence length="100" mass="11516">MDNKSTEEYSPSSPNNSCGYTTGSESEVWDDVDGEFGFHRRLRTKFTPDQISRLERTFNKHKYLGATQRRKIAEKLKLSETQHQAVGGQLRSIMMLPPYC</sequence>
<comment type="caution">
    <text evidence="1">The sequence shown here is derived from an EMBL/GenBank/DDBJ whole genome shotgun (WGS) entry which is preliminary data.</text>
</comment>
<evidence type="ECO:0000313" key="2">
    <source>
        <dbReference type="Proteomes" id="UP001157502"/>
    </source>
</evidence>
<dbReference type="EMBL" id="CM055730">
    <property type="protein sequence ID" value="KAJ8014518.1"/>
    <property type="molecule type" value="Genomic_DNA"/>
</dbReference>
<dbReference type="Proteomes" id="UP001157502">
    <property type="component" value="Chromosome 3"/>
</dbReference>